<dbReference type="Pfam" id="PF00106">
    <property type="entry name" value="adh_short"/>
    <property type="match status" value="1"/>
</dbReference>
<dbReference type="InterPro" id="IPR036291">
    <property type="entry name" value="NAD(P)-bd_dom_sf"/>
</dbReference>
<evidence type="ECO:0000256" key="2">
    <source>
        <dbReference type="RuleBase" id="RU000363"/>
    </source>
</evidence>
<accession>D3AVL3</accession>
<dbReference type="Proteomes" id="UP000001396">
    <property type="component" value="Unassembled WGS sequence"/>
</dbReference>
<keyword evidence="1" id="KW-0560">Oxidoreductase</keyword>
<gene>
    <name evidence="4" type="ORF">PPL_00127</name>
</gene>
<evidence type="ECO:0000256" key="3">
    <source>
        <dbReference type="SAM" id="Coils"/>
    </source>
</evidence>
<keyword evidence="3" id="KW-0175">Coiled coil</keyword>
<dbReference type="InterPro" id="IPR002347">
    <property type="entry name" value="SDR_fam"/>
</dbReference>
<comment type="similarity">
    <text evidence="2">Belongs to the short-chain dehydrogenases/reductases (SDR) family.</text>
</comment>
<dbReference type="PRINTS" id="PR00081">
    <property type="entry name" value="GDHRDH"/>
</dbReference>
<proteinExistence type="inferred from homology"/>
<feature type="coiled-coil region" evidence="3">
    <location>
        <begin position="52"/>
        <end position="79"/>
    </location>
</feature>
<dbReference type="Gene3D" id="3.40.50.720">
    <property type="entry name" value="NAD(P)-binding Rossmann-like Domain"/>
    <property type="match status" value="1"/>
</dbReference>
<evidence type="ECO:0000256" key="1">
    <source>
        <dbReference type="ARBA" id="ARBA00023002"/>
    </source>
</evidence>
<protein>
    <submittedName>
        <fullName evidence="4">Uncharacterized protein</fullName>
    </submittedName>
</protein>
<dbReference type="PRINTS" id="PR00080">
    <property type="entry name" value="SDRFAMILY"/>
</dbReference>
<name>D3AVL3_HETP5</name>
<evidence type="ECO:0000313" key="5">
    <source>
        <dbReference type="Proteomes" id="UP000001396"/>
    </source>
</evidence>
<dbReference type="PANTHER" id="PTHR43157:SF31">
    <property type="entry name" value="PHOSPHATIDYLINOSITOL-GLYCAN BIOSYNTHESIS CLASS F PROTEIN"/>
    <property type="match status" value="1"/>
</dbReference>
<dbReference type="SUPFAM" id="SSF51735">
    <property type="entry name" value="NAD(P)-binding Rossmann-fold domains"/>
    <property type="match status" value="1"/>
</dbReference>
<organism evidence="4 5">
    <name type="scientific">Heterostelium pallidum (strain ATCC 26659 / Pp 5 / PN500)</name>
    <name type="common">Cellular slime mold</name>
    <name type="synonym">Polysphondylium pallidum</name>
    <dbReference type="NCBI Taxonomy" id="670386"/>
    <lineage>
        <taxon>Eukaryota</taxon>
        <taxon>Amoebozoa</taxon>
        <taxon>Evosea</taxon>
        <taxon>Eumycetozoa</taxon>
        <taxon>Dictyostelia</taxon>
        <taxon>Acytosteliales</taxon>
        <taxon>Acytosteliaceae</taxon>
        <taxon>Heterostelium</taxon>
    </lineage>
</organism>
<dbReference type="STRING" id="670386.D3AVL3"/>
<evidence type="ECO:0000313" key="4">
    <source>
        <dbReference type="EMBL" id="EFA86336.1"/>
    </source>
</evidence>
<dbReference type="GeneID" id="31355661"/>
<comment type="caution">
    <text evidence="4">The sequence shown here is derived from an EMBL/GenBank/DDBJ whole genome shotgun (WGS) entry which is preliminary data.</text>
</comment>
<sequence length="380" mass="42399">MQSVKQFLVDQYTKLHFNPVDLKGKVIIVTGSNIGIGFATVQHLLKMNPERIIMACRNMEKAKEAISKLQNDNGVAIEAWQLDISSFESIKSFAKRFQDSSLPLHILINNAGLGGNMPFSLTKDGHETMYGTNHLGTTLLTLLLLPVIRKTALENNVYPRIINLASEVHLWTNFSVKDKPNIIKAMDDPNLIVGFDRYSISKLMNVMFTKSLAKHLQESNQAEDKKISVYSINPGMVTSDLGLKDDKSWLSKLAFKTLNTVLSYIIARTPEEGSKTTILAATSVDYGVESGIENGIYFSACKPAKVNALLDGEEGQALLERLWKETLQVLPVEVQDKLKTELFFICINSDFNSSGRVFDCSKNHKRYQKVASSSLASRIF</sequence>
<dbReference type="PANTHER" id="PTHR43157">
    <property type="entry name" value="PHOSPHATIDYLINOSITOL-GLYCAN BIOSYNTHESIS CLASS F PROTEIN-RELATED"/>
    <property type="match status" value="1"/>
</dbReference>
<dbReference type="InParanoid" id="D3AVL3"/>
<dbReference type="AlphaFoldDB" id="D3AVL3"/>
<dbReference type="GO" id="GO:0016491">
    <property type="term" value="F:oxidoreductase activity"/>
    <property type="evidence" value="ECO:0007669"/>
    <property type="project" value="UniProtKB-KW"/>
</dbReference>
<reference evidence="4 5" key="1">
    <citation type="journal article" date="2011" name="Genome Res.">
        <title>Phylogeny-wide analysis of social amoeba genomes highlights ancient origins for complex intercellular communication.</title>
        <authorList>
            <person name="Heidel A.J."/>
            <person name="Lawal H.M."/>
            <person name="Felder M."/>
            <person name="Schilde C."/>
            <person name="Helps N.R."/>
            <person name="Tunggal B."/>
            <person name="Rivero F."/>
            <person name="John U."/>
            <person name="Schleicher M."/>
            <person name="Eichinger L."/>
            <person name="Platzer M."/>
            <person name="Noegel A.A."/>
            <person name="Schaap P."/>
            <person name="Gloeckner G."/>
        </authorList>
    </citation>
    <scope>NUCLEOTIDE SEQUENCE [LARGE SCALE GENOMIC DNA]</scope>
    <source>
        <strain evidence="5">ATCC 26659 / Pp 5 / PN500</strain>
    </source>
</reference>
<dbReference type="OMA" id="HFAKMNP"/>
<dbReference type="EMBL" id="ADBJ01000002">
    <property type="protein sequence ID" value="EFA86336.1"/>
    <property type="molecule type" value="Genomic_DNA"/>
</dbReference>
<dbReference type="RefSeq" id="XP_020438441.1">
    <property type="nucleotide sequence ID" value="XM_020571167.1"/>
</dbReference>
<keyword evidence="5" id="KW-1185">Reference proteome</keyword>